<evidence type="ECO:0000256" key="2">
    <source>
        <dbReference type="ARBA" id="ARBA00022612"/>
    </source>
</evidence>
<accession>A0A7H1N1R7</accession>
<dbReference type="EMBL" id="CP053923">
    <property type="protein sequence ID" value="QNT69653.1"/>
    <property type="molecule type" value="Genomic_DNA"/>
</dbReference>
<dbReference type="RefSeq" id="WP_190260172.1">
    <property type="nucleotide sequence ID" value="NZ_CP053923.1"/>
</dbReference>
<dbReference type="AlphaFoldDB" id="A0A7H1N1R7"/>
<proteinExistence type="predicted"/>
<dbReference type="KEGG" id="dvn:HQ394_10365"/>
<name>A0A7H1N1R7_9PROT</name>
<dbReference type="Pfam" id="PF12236">
    <property type="entry name" value="Head-tail_con"/>
    <property type="match status" value="1"/>
</dbReference>
<evidence type="ECO:0000256" key="3">
    <source>
        <dbReference type="ARBA" id="ARBA00023219"/>
    </source>
</evidence>
<evidence type="ECO:0000313" key="4">
    <source>
        <dbReference type="EMBL" id="QNT69653.1"/>
    </source>
</evidence>
<comment type="subcellular location">
    <subcellularLocation>
        <location evidence="1">Virion</location>
    </subcellularLocation>
</comment>
<organism evidence="4 5">
    <name type="scientific">Defluviicoccus vanus</name>
    <dbReference type="NCBI Taxonomy" id="111831"/>
    <lineage>
        <taxon>Bacteria</taxon>
        <taxon>Pseudomonadati</taxon>
        <taxon>Pseudomonadota</taxon>
        <taxon>Alphaproteobacteria</taxon>
        <taxon>Rhodospirillales</taxon>
        <taxon>Rhodospirillaceae</taxon>
        <taxon>Defluviicoccus</taxon>
    </lineage>
</organism>
<reference evidence="4 5" key="1">
    <citation type="submission" date="2020-05" db="EMBL/GenBank/DDBJ databases">
        <title>Complete closed genome sequence of Defluviicoccus vanus.</title>
        <authorList>
            <person name="Bessarab I."/>
            <person name="Arumugam K."/>
            <person name="Maszenan A.M."/>
            <person name="Seviour R.J."/>
            <person name="Williams R.B."/>
        </authorList>
    </citation>
    <scope>NUCLEOTIDE SEQUENCE [LARGE SCALE GENOMIC DNA]</scope>
    <source>
        <strain evidence="4 5">Ben 114</strain>
    </source>
</reference>
<sequence>MNTFLPKDVIAQYQSAKDRRSAWEGVWQDCYDFALPSRDSAVRGDSLGPRRGDRLFDGTAPDAVDQLAASIMSQLTPPGGRWFGFSVGPDVVASDRAELGAALERATAIMQSHIERSNFAVEMHQCYLDLVTAGTACLLFEEAPPGEPSAFRFTAVPLAHAVLDEGAGGRLDVTYRRCELTPAQLSARFQLSVEAERILGSKDRRSDQRLAVIEAVIPDGNGYRYVAVAETHTDRDGEPLILAQGRFASSPFINFRWLKAPGEIYGRSPVMKALPDIRTANKVVELVLKNASIAVTGIWQADDDGVINPATIKLIPGTIIPKAVGSAGLTPLQAPGRFDVSDLVLNQLRERIRKALFVEQLGQINGPRMTATEVLQRAAEIARILGAAYGRLQSELMAPLVSRARSILARRGEIEDFPLDHRFVALDYRSPQARFQAQLDVQNTLMWLDSVRNLGPEGLAAIDPQATARWLGTSLGVPVELMREAPATEVAGAPAPGLAAFAASVDPTAAPATAGATAEAVLATFLRQLTAPETRGSR</sequence>
<keyword evidence="5" id="KW-1185">Reference proteome</keyword>
<gene>
    <name evidence="4" type="ORF">HQ394_10365</name>
</gene>
<evidence type="ECO:0000256" key="1">
    <source>
        <dbReference type="ARBA" id="ARBA00004328"/>
    </source>
</evidence>
<evidence type="ECO:0000313" key="5">
    <source>
        <dbReference type="Proteomes" id="UP000516369"/>
    </source>
</evidence>
<keyword evidence="3" id="KW-0231">Viral genome packaging</keyword>
<dbReference type="Proteomes" id="UP000516369">
    <property type="component" value="Chromosome"/>
</dbReference>
<protein>
    <submittedName>
        <fullName evidence="4">Head-tail connector protein</fullName>
    </submittedName>
</protein>
<keyword evidence="2" id="KW-1188">Viral release from host cell</keyword>
<dbReference type="InterPro" id="IPR020991">
    <property type="entry name" value="Connector_podovirus"/>
</dbReference>